<feature type="compositionally biased region" description="Polar residues" evidence="1">
    <location>
        <begin position="274"/>
        <end position="284"/>
    </location>
</feature>
<keyword evidence="2" id="KW-0472">Membrane</keyword>
<feature type="compositionally biased region" description="Low complexity" evidence="1">
    <location>
        <begin position="309"/>
        <end position="321"/>
    </location>
</feature>
<feature type="transmembrane region" description="Helical" evidence="2">
    <location>
        <begin position="17"/>
        <end position="39"/>
    </location>
</feature>
<name>A0AAD1X8N0_EUPCR</name>
<protein>
    <submittedName>
        <fullName evidence="3">Uncharacterized protein</fullName>
    </submittedName>
</protein>
<feature type="region of interest" description="Disordered" evidence="1">
    <location>
        <begin position="445"/>
        <end position="489"/>
    </location>
</feature>
<reference evidence="3" key="1">
    <citation type="submission" date="2023-07" db="EMBL/GenBank/DDBJ databases">
        <authorList>
            <consortium name="AG Swart"/>
            <person name="Singh M."/>
            <person name="Singh A."/>
            <person name="Seah K."/>
            <person name="Emmerich C."/>
        </authorList>
    </citation>
    <scope>NUCLEOTIDE SEQUENCE</scope>
    <source>
        <strain evidence="3">DP1</strain>
    </source>
</reference>
<feature type="compositionally biased region" description="Polar residues" evidence="1">
    <location>
        <begin position="445"/>
        <end position="471"/>
    </location>
</feature>
<evidence type="ECO:0000256" key="2">
    <source>
        <dbReference type="SAM" id="Phobius"/>
    </source>
</evidence>
<keyword evidence="4" id="KW-1185">Reference proteome</keyword>
<feature type="transmembrane region" description="Helical" evidence="2">
    <location>
        <begin position="45"/>
        <end position="66"/>
    </location>
</feature>
<dbReference type="EMBL" id="CAMPGE010002968">
    <property type="protein sequence ID" value="CAI2361786.1"/>
    <property type="molecule type" value="Genomic_DNA"/>
</dbReference>
<feature type="compositionally biased region" description="Low complexity" evidence="1">
    <location>
        <begin position="352"/>
        <end position="369"/>
    </location>
</feature>
<evidence type="ECO:0000313" key="3">
    <source>
        <dbReference type="EMBL" id="CAI2361786.1"/>
    </source>
</evidence>
<organism evidence="3 4">
    <name type="scientific">Euplotes crassus</name>
    <dbReference type="NCBI Taxonomy" id="5936"/>
    <lineage>
        <taxon>Eukaryota</taxon>
        <taxon>Sar</taxon>
        <taxon>Alveolata</taxon>
        <taxon>Ciliophora</taxon>
        <taxon>Intramacronucleata</taxon>
        <taxon>Spirotrichea</taxon>
        <taxon>Hypotrichia</taxon>
        <taxon>Euplotida</taxon>
        <taxon>Euplotidae</taxon>
        <taxon>Moneuplotes</taxon>
    </lineage>
</organism>
<feature type="transmembrane region" description="Helical" evidence="2">
    <location>
        <begin position="73"/>
        <end position="91"/>
    </location>
</feature>
<gene>
    <name evidence="3" type="ORF">ECRASSUSDP1_LOCUS3099</name>
</gene>
<sequence>MAEDVPAIPCYKIVYRCILVAEIVLICICVGEFICLMVYYSEEIFIIVINLMTILLLSVRIFLLVWTYVKARFRGYLMCAKTTMFVFILFLNSFKTLLIADIEEESGLGLLFANTIIINLLALLFEVGSYGILYMKIKYLIKVPSKKDSTIRTKKNSNTPFKYDQLVNTANSKEQQVLEEMRFKKVLYILKCDSHLSFVGQKNEKQDTGENNDQIEDIINDIVKEEQKTASNIFSDSGSVGSYGSLASLRKQRLLESGESPQFGTEVVREESKLNSSSYSPAKNNTREELQNAYMKNNGPVNVFEKRPSSFSFMGSDQSSQTSESQAKNGVSTSSIGLNSETRTTPQFSAFPKSIKNKSSLKSLPSSSPFRNTLAQKAEMVRMQKSGFLAQEFTNNKSVKRNSAVSKRPHISISSIYTVNSGDESKASGAFMSYEIQLADQPKSQIVSSLSFRNDPSSSDPPLKNDPSSESICVKKENNPEHLENGKSK</sequence>
<evidence type="ECO:0000313" key="4">
    <source>
        <dbReference type="Proteomes" id="UP001295684"/>
    </source>
</evidence>
<evidence type="ECO:0000256" key="1">
    <source>
        <dbReference type="SAM" id="MobiDB-lite"/>
    </source>
</evidence>
<dbReference type="AlphaFoldDB" id="A0AAD1X8N0"/>
<feature type="transmembrane region" description="Helical" evidence="2">
    <location>
        <begin position="111"/>
        <end position="133"/>
    </location>
</feature>
<feature type="compositionally biased region" description="Polar residues" evidence="1">
    <location>
        <begin position="322"/>
        <end position="348"/>
    </location>
</feature>
<keyword evidence="2" id="KW-0812">Transmembrane</keyword>
<feature type="compositionally biased region" description="Basic and acidic residues" evidence="1">
    <location>
        <begin position="473"/>
        <end position="489"/>
    </location>
</feature>
<keyword evidence="2" id="KW-1133">Transmembrane helix</keyword>
<accession>A0AAD1X8N0</accession>
<comment type="caution">
    <text evidence="3">The sequence shown here is derived from an EMBL/GenBank/DDBJ whole genome shotgun (WGS) entry which is preliminary data.</text>
</comment>
<proteinExistence type="predicted"/>
<feature type="region of interest" description="Disordered" evidence="1">
    <location>
        <begin position="261"/>
        <end position="286"/>
    </location>
</feature>
<dbReference type="Proteomes" id="UP001295684">
    <property type="component" value="Unassembled WGS sequence"/>
</dbReference>
<feature type="region of interest" description="Disordered" evidence="1">
    <location>
        <begin position="306"/>
        <end position="370"/>
    </location>
</feature>